<dbReference type="PANTHER" id="PTHR33395:SF22">
    <property type="entry name" value="REVERSE TRANSCRIPTASE DOMAIN-CONTAINING PROTEIN"/>
    <property type="match status" value="1"/>
</dbReference>
<proteinExistence type="predicted"/>
<dbReference type="GO" id="GO:0003824">
    <property type="term" value="F:catalytic activity"/>
    <property type="evidence" value="ECO:0007669"/>
    <property type="project" value="InterPro"/>
</dbReference>
<dbReference type="Pfam" id="PF14529">
    <property type="entry name" value="Exo_endo_phos_2"/>
    <property type="match status" value="1"/>
</dbReference>
<gene>
    <name evidence="2" type="ORF">PAPOLLO_LOCUS5457</name>
</gene>
<dbReference type="EMBL" id="CAJQZP010000312">
    <property type="protein sequence ID" value="CAG4956077.1"/>
    <property type="molecule type" value="Genomic_DNA"/>
</dbReference>
<dbReference type="GO" id="GO:0031012">
    <property type="term" value="C:extracellular matrix"/>
    <property type="evidence" value="ECO:0007669"/>
    <property type="project" value="TreeGrafter"/>
</dbReference>
<evidence type="ECO:0000259" key="1">
    <source>
        <dbReference type="Pfam" id="PF14529"/>
    </source>
</evidence>
<dbReference type="InterPro" id="IPR005135">
    <property type="entry name" value="Endo/exonuclease/phosphatase"/>
</dbReference>
<dbReference type="GO" id="GO:0007508">
    <property type="term" value="P:larval heart development"/>
    <property type="evidence" value="ECO:0007669"/>
    <property type="project" value="TreeGrafter"/>
</dbReference>
<dbReference type="Proteomes" id="UP000691718">
    <property type="component" value="Unassembled WGS sequence"/>
</dbReference>
<keyword evidence="3" id="KW-1185">Reference proteome</keyword>
<dbReference type="PANTHER" id="PTHR33395">
    <property type="entry name" value="TRANSCRIPTASE, PUTATIVE-RELATED-RELATED"/>
    <property type="match status" value="1"/>
</dbReference>
<evidence type="ECO:0000313" key="3">
    <source>
        <dbReference type="Proteomes" id="UP000691718"/>
    </source>
</evidence>
<dbReference type="GO" id="GO:0061343">
    <property type="term" value="P:cell adhesion involved in heart morphogenesis"/>
    <property type="evidence" value="ECO:0007669"/>
    <property type="project" value="TreeGrafter"/>
</dbReference>
<accession>A0A8S3WFA2</accession>
<dbReference type="OrthoDB" id="10065625at2759"/>
<sequence>MVEELSEDLPQEVTSTLENPSLSIHDQVTPLLSVGAQAAPRILRGGGRIPLETTTARGKRSNKTKAIPATLSVNFCNIRGLHSNLNAVHYHLETARPALLFLTETQVSSPADVSYLSYPGYKLEHSFVPRAGVCVYVREDICSRRLGRLEGSYLSILWLRVDSDDHPRIYGCLYRSHSDNAETDRLFDHVQMATDSLLQQIPSAEIVILGDFNAHHAEWLGSRLTDHAGRSVHDFALAYGLTQLVTSPTRIPDVEDHAPSLLDFLLTSHPDGYQISVDASLGSSDHCLVRSVVPLTLKSQLHSAGCRRVWHYRLADWDGMRSFFASYPWGAGLLLAGRSQLCCGFCR</sequence>
<protein>
    <submittedName>
        <fullName evidence="2">(apollo) hypothetical protein</fullName>
    </submittedName>
</protein>
<reference evidence="2" key="1">
    <citation type="submission" date="2021-04" db="EMBL/GenBank/DDBJ databases">
        <authorList>
            <person name="Tunstrom K."/>
        </authorList>
    </citation>
    <scope>NUCLEOTIDE SEQUENCE</scope>
</reference>
<name>A0A8S3WFA2_PARAO</name>
<evidence type="ECO:0000313" key="2">
    <source>
        <dbReference type="EMBL" id="CAG4956077.1"/>
    </source>
</evidence>
<comment type="caution">
    <text evidence="2">The sequence shown here is derived from an EMBL/GenBank/DDBJ whole genome shotgun (WGS) entry which is preliminary data.</text>
</comment>
<dbReference type="AlphaFoldDB" id="A0A8S3WFA2"/>
<organism evidence="2 3">
    <name type="scientific">Parnassius apollo</name>
    <name type="common">Apollo butterfly</name>
    <name type="synonym">Papilio apollo</name>
    <dbReference type="NCBI Taxonomy" id="110799"/>
    <lineage>
        <taxon>Eukaryota</taxon>
        <taxon>Metazoa</taxon>
        <taxon>Ecdysozoa</taxon>
        <taxon>Arthropoda</taxon>
        <taxon>Hexapoda</taxon>
        <taxon>Insecta</taxon>
        <taxon>Pterygota</taxon>
        <taxon>Neoptera</taxon>
        <taxon>Endopterygota</taxon>
        <taxon>Lepidoptera</taxon>
        <taxon>Glossata</taxon>
        <taxon>Ditrysia</taxon>
        <taxon>Papilionoidea</taxon>
        <taxon>Papilionidae</taxon>
        <taxon>Parnassiinae</taxon>
        <taxon>Parnassini</taxon>
        <taxon>Parnassius</taxon>
        <taxon>Parnassius</taxon>
    </lineage>
</organism>
<feature type="domain" description="Endonuclease/exonuclease/phosphatase" evidence="1">
    <location>
        <begin position="174"/>
        <end position="289"/>
    </location>
</feature>